<sequence length="229" mass="25253">MSQPSSSELQSSRPPAPEGAATRLIACRDCDLLQQEVPLERHADAHCIRCNSVLYRGTRTGMNLMLSLMLACAFLLIVSNVFPIAVLEAQGTRVEATLFSTVLTVYDQGRELVALLVLLTTIVLPALEIGCLLYLLVPLWLGRPASRTPLVFRLVMAIHPWSMMEIFLLGVLVTLVKLNDFATIIPGVSLWSFCALIVFFTAASSAFSTRDFWEWVVSSQAGQLEELPQ</sequence>
<organism evidence="2 3">
    <name type="scientific">Noviherbaspirillum suwonense</name>
    <dbReference type="NCBI Taxonomy" id="1224511"/>
    <lineage>
        <taxon>Bacteria</taxon>
        <taxon>Pseudomonadati</taxon>
        <taxon>Pseudomonadota</taxon>
        <taxon>Betaproteobacteria</taxon>
        <taxon>Burkholderiales</taxon>
        <taxon>Oxalobacteraceae</taxon>
        <taxon>Noviherbaspirillum</taxon>
    </lineage>
</organism>
<comment type="caution">
    <text evidence="2">The sequence shown here is derived from an EMBL/GenBank/DDBJ whole genome shotgun (WGS) entry which is preliminary data.</text>
</comment>
<keyword evidence="1" id="KW-0472">Membrane</keyword>
<evidence type="ECO:0000313" key="3">
    <source>
        <dbReference type="Proteomes" id="UP001158049"/>
    </source>
</evidence>
<feature type="transmembrane region" description="Helical" evidence="1">
    <location>
        <begin position="64"/>
        <end position="86"/>
    </location>
</feature>
<name>A0ABY1Q0Y2_9BURK</name>
<accession>A0ABY1Q0Y2</accession>
<reference evidence="2 3" key="1">
    <citation type="submission" date="2017-05" db="EMBL/GenBank/DDBJ databases">
        <authorList>
            <person name="Varghese N."/>
            <person name="Submissions S."/>
        </authorList>
    </citation>
    <scope>NUCLEOTIDE SEQUENCE [LARGE SCALE GENOMIC DNA]</scope>
    <source>
        <strain evidence="2 3">DSM 26001</strain>
    </source>
</reference>
<gene>
    <name evidence="2" type="ORF">SAMN06295970_104142</name>
</gene>
<proteinExistence type="predicted"/>
<feature type="transmembrane region" description="Helical" evidence="1">
    <location>
        <begin position="112"/>
        <end position="142"/>
    </location>
</feature>
<dbReference type="InterPro" id="IPR007498">
    <property type="entry name" value="PqiA-like"/>
</dbReference>
<keyword evidence="1" id="KW-0812">Transmembrane</keyword>
<evidence type="ECO:0000256" key="1">
    <source>
        <dbReference type="SAM" id="Phobius"/>
    </source>
</evidence>
<dbReference type="Proteomes" id="UP001158049">
    <property type="component" value="Unassembled WGS sequence"/>
</dbReference>
<keyword evidence="1" id="KW-1133">Transmembrane helix</keyword>
<dbReference type="RefSeq" id="WP_283441710.1">
    <property type="nucleotide sequence ID" value="NZ_FXUL01000004.1"/>
</dbReference>
<evidence type="ECO:0000313" key="2">
    <source>
        <dbReference type="EMBL" id="SMP55240.1"/>
    </source>
</evidence>
<dbReference type="Pfam" id="PF04403">
    <property type="entry name" value="PqiA"/>
    <property type="match status" value="1"/>
</dbReference>
<protein>
    <submittedName>
        <fullName evidence="2">Paraquat-inducible protein A</fullName>
    </submittedName>
</protein>
<feature type="transmembrane region" description="Helical" evidence="1">
    <location>
        <begin position="181"/>
        <end position="203"/>
    </location>
</feature>
<feature type="transmembrane region" description="Helical" evidence="1">
    <location>
        <begin position="154"/>
        <end position="175"/>
    </location>
</feature>
<keyword evidence="3" id="KW-1185">Reference proteome</keyword>
<dbReference type="EMBL" id="FXUL01000004">
    <property type="protein sequence ID" value="SMP55240.1"/>
    <property type="molecule type" value="Genomic_DNA"/>
</dbReference>